<dbReference type="RefSeq" id="WP_080842093.1">
    <property type="nucleotide sequence ID" value="NZ_LT009723.1"/>
</dbReference>
<gene>
    <name evidence="4" type="ORF">AGR3A_Cc250102</name>
</gene>
<evidence type="ECO:0000313" key="4">
    <source>
        <dbReference type="EMBL" id="CUX19763.1"/>
    </source>
</evidence>
<protein>
    <submittedName>
        <fullName evidence="4">CzcR-like response regulator</fullName>
    </submittedName>
</protein>
<evidence type="ECO:0000259" key="3">
    <source>
        <dbReference type="PROSITE" id="PS51755"/>
    </source>
</evidence>
<dbReference type="EMBL" id="FBWK01000018">
    <property type="protein sequence ID" value="CUX19763.1"/>
    <property type="molecule type" value="Genomic_DNA"/>
</dbReference>
<organism evidence="4 5">
    <name type="scientific">Agrobacterium tomkonis CFBP 6623</name>
    <dbReference type="NCBI Taxonomy" id="1183432"/>
    <lineage>
        <taxon>Bacteria</taxon>
        <taxon>Pseudomonadati</taxon>
        <taxon>Pseudomonadota</taxon>
        <taxon>Alphaproteobacteria</taxon>
        <taxon>Hyphomicrobiales</taxon>
        <taxon>Rhizobiaceae</taxon>
        <taxon>Rhizobium/Agrobacterium group</taxon>
        <taxon>Agrobacterium</taxon>
        <taxon>Agrobacterium tumefaciens complex</taxon>
    </lineage>
</organism>
<evidence type="ECO:0000256" key="2">
    <source>
        <dbReference type="PROSITE-ProRule" id="PRU01091"/>
    </source>
</evidence>
<dbReference type="SUPFAM" id="SSF46894">
    <property type="entry name" value="C-terminal effector domain of the bipartite response regulators"/>
    <property type="match status" value="1"/>
</dbReference>
<keyword evidence="5" id="KW-1185">Reference proteome</keyword>
<feature type="DNA-binding region" description="OmpR/PhoB-type" evidence="2">
    <location>
        <begin position="2"/>
        <end position="109"/>
    </location>
</feature>
<dbReference type="Gene3D" id="1.10.10.10">
    <property type="entry name" value="Winged helix-like DNA-binding domain superfamily/Winged helix DNA-binding domain"/>
    <property type="match status" value="1"/>
</dbReference>
<accession>A0A1S7PDH7</accession>
<dbReference type="STRING" id="1183432.AGR3A_Cc250102"/>
<dbReference type="PROSITE" id="PS51755">
    <property type="entry name" value="OMPR_PHOB"/>
    <property type="match status" value="1"/>
</dbReference>
<dbReference type="AlphaFoldDB" id="A0A1S7PDH7"/>
<dbReference type="InterPro" id="IPR016032">
    <property type="entry name" value="Sig_transdc_resp-reg_C-effctor"/>
</dbReference>
<dbReference type="Pfam" id="PF00486">
    <property type="entry name" value="Trans_reg_C"/>
    <property type="match status" value="1"/>
</dbReference>
<reference evidence="5" key="1">
    <citation type="submission" date="2016-01" db="EMBL/GenBank/DDBJ databases">
        <authorList>
            <person name="Regsiter A."/>
            <person name="william w."/>
        </authorList>
    </citation>
    <scope>NUCLEOTIDE SEQUENCE [LARGE SCALE GENOMIC DNA]</scope>
    <source>
        <strain evidence="5">CFBP 6623</strain>
    </source>
</reference>
<evidence type="ECO:0000313" key="5">
    <source>
        <dbReference type="Proteomes" id="UP000191988"/>
    </source>
</evidence>
<dbReference type="Proteomes" id="UP000191988">
    <property type="component" value="Unassembled WGS sequence"/>
</dbReference>
<dbReference type="CDD" id="cd00383">
    <property type="entry name" value="trans_reg_C"/>
    <property type="match status" value="1"/>
</dbReference>
<dbReference type="GO" id="GO:0003677">
    <property type="term" value="F:DNA binding"/>
    <property type="evidence" value="ECO:0007669"/>
    <property type="project" value="UniProtKB-UniRule"/>
</dbReference>
<sequence>MDDLVRCQQEEIETLRERLRQALAALAPMEFFPPVEWGLTASEARIFAHLRARPIATKQSLMSAVYGDWIGDIPDENTLESHISRLRRKIATHGFQIKGERFMGYHLVSAAHG</sequence>
<proteinExistence type="predicted"/>
<dbReference type="InterPro" id="IPR036388">
    <property type="entry name" value="WH-like_DNA-bd_sf"/>
</dbReference>
<dbReference type="InterPro" id="IPR001867">
    <property type="entry name" value="OmpR/PhoB-type_DNA-bd"/>
</dbReference>
<keyword evidence="1 2" id="KW-0238">DNA-binding</keyword>
<dbReference type="GO" id="GO:0006355">
    <property type="term" value="P:regulation of DNA-templated transcription"/>
    <property type="evidence" value="ECO:0007669"/>
    <property type="project" value="InterPro"/>
</dbReference>
<name>A0A1S7PDH7_9HYPH</name>
<feature type="domain" description="OmpR/PhoB-type" evidence="3">
    <location>
        <begin position="2"/>
        <end position="109"/>
    </location>
</feature>
<evidence type="ECO:0000256" key="1">
    <source>
        <dbReference type="ARBA" id="ARBA00023125"/>
    </source>
</evidence>
<dbReference type="SMART" id="SM00862">
    <property type="entry name" value="Trans_reg_C"/>
    <property type="match status" value="1"/>
</dbReference>
<dbReference type="GO" id="GO:0000160">
    <property type="term" value="P:phosphorelay signal transduction system"/>
    <property type="evidence" value="ECO:0007669"/>
    <property type="project" value="InterPro"/>
</dbReference>